<sequence length="72" mass="8242">MSTEREQKKEKEPVCRPKTEPNGKGTRVRIHQETSKSSTLNLDHHEPSSSSFLAAKQGTNDMVNRVERYGRM</sequence>
<comment type="caution">
    <text evidence="2">The sequence shown here is derived from an EMBL/GenBank/DDBJ whole genome shotgun (WGS) entry which is preliminary data.</text>
</comment>
<name>A0A2U1PS89_ARTAN</name>
<keyword evidence="3" id="KW-1185">Reference proteome</keyword>
<accession>A0A2U1PS89</accession>
<reference evidence="2 3" key="1">
    <citation type="journal article" date="2018" name="Mol. Plant">
        <title>The genome of Artemisia annua provides insight into the evolution of Asteraceae family and artemisinin biosynthesis.</title>
        <authorList>
            <person name="Shen Q."/>
            <person name="Zhang L."/>
            <person name="Liao Z."/>
            <person name="Wang S."/>
            <person name="Yan T."/>
            <person name="Shi P."/>
            <person name="Liu M."/>
            <person name="Fu X."/>
            <person name="Pan Q."/>
            <person name="Wang Y."/>
            <person name="Lv Z."/>
            <person name="Lu X."/>
            <person name="Zhang F."/>
            <person name="Jiang W."/>
            <person name="Ma Y."/>
            <person name="Chen M."/>
            <person name="Hao X."/>
            <person name="Li L."/>
            <person name="Tang Y."/>
            <person name="Lv G."/>
            <person name="Zhou Y."/>
            <person name="Sun X."/>
            <person name="Brodelius P.E."/>
            <person name="Rose J.K.C."/>
            <person name="Tang K."/>
        </authorList>
    </citation>
    <scope>NUCLEOTIDE SEQUENCE [LARGE SCALE GENOMIC DNA]</scope>
    <source>
        <strain evidence="3">cv. Huhao1</strain>
        <tissue evidence="2">Leaf</tissue>
    </source>
</reference>
<feature type="compositionally biased region" description="Basic and acidic residues" evidence="1">
    <location>
        <begin position="1"/>
        <end position="21"/>
    </location>
</feature>
<organism evidence="2 3">
    <name type="scientific">Artemisia annua</name>
    <name type="common">Sweet wormwood</name>
    <dbReference type="NCBI Taxonomy" id="35608"/>
    <lineage>
        <taxon>Eukaryota</taxon>
        <taxon>Viridiplantae</taxon>
        <taxon>Streptophyta</taxon>
        <taxon>Embryophyta</taxon>
        <taxon>Tracheophyta</taxon>
        <taxon>Spermatophyta</taxon>
        <taxon>Magnoliopsida</taxon>
        <taxon>eudicotyledons</taxon>
        <taxon>Gunneridae</taxon>
        <taxon>Pentapetalae</taxon>
        <taxon>asterids</taxon>
        <taxon>campanulids</taxon>
        <taxon>Asterales</taxon>
        <taxon>Asteraceae</taxon>
        <taxon>Asteroideae</taxon>
        <taxon>Anthemideae</taxon>
        <taxon>Artemisiinae</taxon>
        <taxon>Artemisia</taxon>
    </lineage>
</organism>
<dbReference type="AlphaFoldDB" id="A0A2U1PS89"/>
<feature type="region of interest" description="Disordered" evidence="1">
    <location>
        <begin position="1"/>
        <end position="72"/>
    </location>
</feature>
<gene>
    <name evidence="2" type="ORF">CTI12_AA103620</name>
</gene>
<dbReference type="EMBL" id="PKPP01000798">
    <property type="protein sequence ID" value="PWA88593.1"/>
    <property type="molecule type" value="Genomic_DNA"/>
</dbReference>
<protein>
    <submittedName>
        <fullName evidence="2">Uncharacterized protein</fullName>
    </submittedName>
</protein>
<evidence type="ECO:0000313" key="3">
    <source>
        <dbReference type="Proteomes" id="UP000245207"/>
    </source>
</evidence>
<evidence type="ECO:0000313" key="2">
    <source>
        <dbReference type="EMBL" id="PWA88593.1"/>
    </source>
</evidence>
<proteinExistence type="predicted"/>
<feature type="compositionally biased region" description="Polar residues" evidence="1">
    <location>
        <begin position="48"/>
        <end position="62"/>
    </location>
</feature>
<dbReference type="Proteomes" id="UP000245207">
    <property type="component" value="Unassembled WGS sequence"/>
</dbReference>
<evidence type="ECO:0000256" key="1">
    <source>
        <dbReference type="SAM" id="MobiDB-lite"/>
    </source>
</evidence>